<accession>A0A3R6GU63</accession>
<dbReference type="NCBIfam" id="TIGR01727">
    <property type="entry name" value="oligo_HPY"/>
    <property type="match status" value="1"/>
</dbReference>
<dbReference type="NCBIfam" id="NF008453">
    <property type="entry name" value="PRK11308.1"/>
    <property type="match status" value="1"/>
</dbReference>
<dbReference type="GO" id="GO:0055085">
    <property type="term" value="P:transmembrane transport"/>
    <property type="evidence" value="ECO:0007669"/>
    <property type="project" value="UniProtKB-ARBA"/>
</dbReference>
<dbReference type="Gene3D" id="3.40.50.300">
    <property type="entry name" value="P-loop containing nucleotide triphosphate hydrolases"/>
    <property type="match status" value="1"/>
</dbReference>
<dbReference type="InterPro" id="IPR050319">
    <property type="entry name" value="ABC_transp_ATP-bind"/>
</dbReference>
<evidence type="ECO:0000259" key="5">
    <source>
        <dbReference type="PROSITE" id="PS50893"/>
    </source>
</evidence>
<dbReference type="InterPro" id="IPR003593">
    <property type="entry name" value="AAA+_ATPase"/>
</dbReference>
<keyword evidence="4 6" id="KW-0067">ATP-binding</keyword>
<dbReference type="AlphaFoldDB" id="A0A3R6GU63"/>
<keyword evidence="2" id="KW-0813">Transport</keyword>
<sequence>MDERKAVIKAEHIKKYFPVKGVVGKKKAVVKAVDDVSLTVYEGETVGLVGETGCGKSTFGRTILKLTEPTDGKIYLDGEDITGYSERKLRKYRQKMQIVFQDPYSSLDPRETIGKSLEEVLQIQGRKQGCREKVLETLELVGLSSEVYDRYPHEFSGGQRQRVGIARALILNPVFLVCDEPVSALDVSVQAQIVNLLKKIQRERKLASIFISHEINVVRYISDRIVVMYLGHIVEEAPKDELIHHPKHPYTKSLLASVPNMNPRERKRHVALEGEIPSPMDPPSGCVFHTRCPYATDKCRTEVPEYKESGDGHWVRCHEV</sequence>
<dbReference type="Proteomes" id="UP000286271">
    <property type="component" value="Unassembled WGS sequence"/>
</dbReference>
<dbReference type="InterPro" id="IPR017871">
    <property type="entry name" value="ABC_transporter-like_CS"/>
</dbReference>
<dbReference type="Pfam" id="PF00005">
    <property type="entry name" value="ABC_tran"/>
    <property type="match status" value="1"/>
</dbReference>
<dbReference type="InterPro" id="IPR013563">
    <property type="entry name" value="Oligopep_ABC_C"/>
</dbReference>
<dbReference type="Pfam" id="PF08352">
    <property type="entry name" value="oligo_HPY"/>
    <property type="match status" value="1"/>
</dbReference>
<dbReference type="RefSeq" id="WP_118930193.1">
    <property type="nucleotide sequence ID" value="NZ_QSKW01000014.1"/>
</dbReference>
<dbReference type="SMART" id="SM00382">
    <property type="entry name" value="AAA"/>
    <property type="match status" value="1"/>
</dbReference>
<evidence type="ECO:0000256" key="4">
    <source>
        <dbReference type="ARBA" id="ARBA00022840"/>
    </source>
</evidence>
<dbReference type="FunFam" id="3.40.50.300:FF:000016">
    <property type="entry name" value="Oligopeptide ABC transporter ATP-binding component"/>
    <property type="match status" value="1"/>
</dbReference>
<dbReference type="GO" id="GO:0016887">
    <property type="term" value="F:ATP hydrolysis activity"/>
    <property type="evidence" value="ECO:0007669"/>
    <property type="project" value="InterPro"/>
</dbReference>
<comment type="similarity">
    <text evidence="1">Belongs to the ABC transporter superfamily.</text>
</comment>
<dbReference type="PROSITE" id="PS00211">
    <property type="entry name" value="ABC_TRANSPORTER_1"/>
    <property type="match status" value="1"/>
</dbReference>
<dbReference type="PANTHER" id="PTHR43776:SF8">
    <property type="entry name" value="ABC TRANSPORTER, ATP-BINDING PROTEIN"/>
    <property type="match status" value="1"/>
</dbReference>
<name>A0A3R6GU63_9FIRM</name>
<protein>
    <submittedName>
        <fullName evidence="6">Dipeptide ABC transporter ATP-binding protein</fullName>
    </submittedName>
</protein>
<dbReference type="CDD" id="cd03257">
    <property type="entry name" value="ABC_NikE_OppD_transporters"/>
    <property type="match status" value="1"/>
</dbReference>
<organism evidence="6 7">
    <name type="scientific">Roseburia inulinivorans</name>
    <dbReference type="NCBI Taxonomy" id="360807"/>
    <lineage>
        <taxon>Bacteria</taxon>
        <taxon>Bacillati</taxon>
        <taxon>Bacillota</taxon>
        <taxon>Clostridia</taxon>
        <taxon>Lachnospirales</taxon>
        <taxon>Lachnospiraceae</taxon>
        <taxon>Roseburia</taxon>
    </lineage>
</organism>
<evidence type="ECO:0000313" key="7">
    <source>
        <dbReference type="Proteomes" id="UP000286271"/>
    </source>
</evidence>
<dbReference type="InterPro" id="IPR003439">
    <property type="entry name" value="ABC_transporter-like_ATP-bd"/>
</dbReference>
<dbReference type="PANTHER" id="PTHR43776">
    <property type="entry name" value="TRANSPORT ATP-BINDING PROTEIN"/>
    <property type="match status" value="1"/>
</dbReference>
<feature type="domain" description="ABC transporter" evidence="5">
    <location>
        <begin position="8"/>
        <end position="255"/>
    </location>
</feature>
<evidence type="ECO:0000256" key="3">
    <source>
        <dbReference type="ARBA" id="ARBA00022741"/>
    </source>
</evidence>
<comment type="caution">
    <text evidence="6">The sequence shown here is derived from an EMBL/GenBank/DDBJ whole genome shotgun (WGS) entry which is preliminary data.</text>
</comment>
<proteinExistence type="inferred from homology"/>
<evidence type="ECO:0000256" key="1">
    <source>
        <dbReference type="ARBA" id="ARBA00005417"/>
    </source>
</evidence>
<keyword evidence="3" id="KW-0547">Nucleotide-binding</keyword>
<dbReference type="EMBL" id="QSKW01000014">
    <property type="protein sequence ID" value="RHE97089.1"/>
    <property type="molecule type" value="Genomic_DNA"/>
</dbReference>
<evidence type="ECO:0000256" key="2">
    <source>
        <dbReference type="ARBA" id="ARBA00022448"/>
    </source>
</evidence>
<evidence type="ECO:0000313" key="6">
    <source>
        <dbReference type="EMBL" id="RHE97089.1"/>
    </source>
</evidence>
<reference evidence="6 7" key="1">
    <citation type="submission" date="2018-08" db="EMBL/GenBank/DDBJ databases">
        <title>A genome reference for cultivated species of the human gut microbiota.</title>
        <authorList>
            <person name="Zou Y."/>
            <person name="Xue W."/>
            <person name="Luo G."/>
        </authorList>
    </citation>
    <scope>NUCLEOTIDE SEQUENCE [LARGE SCALE GENOMIC DNA]</scope>
    <source>
        <strain evidence="6 7">AM27-11</strain>
    </source>
</reference>
<dbReference type="GO" id="GO:0005524">
    <property type="term" value="F:ATP binding"/>
    <property type="evidence" value="ECO:0007669"/>
    <property type="project" value="UniProtKB-KW"/>
</dbReference>
<dbReference type="InterPro" id="IPR027417">
    <property type="entry name" value="P-loop_NTPase"/>
</dbReference>
<dbReference type="GO" id="GO:0015833">
    <property type="term" value="P:peptide transport"/>
    <property type="evidence" value="ECO:0007669"/>
    <property type="project" value="InterPro"/>
</dbReference>
<dbReference type="PROSITE" id="PS50893">
    <property type="entry name" value="ABC_TRANSPORTER_2"/>
    <property type="match status" value="1"/>
</dbReference>
<dbReference type="SUPFAM" id="SSF52540">
    <property type="entry name" value="P-loop containing nucleoside triphosphate hydrolases"/>
    <property type="match status" value="1"/>
</dbReference>
<gene>
    <name evidence="6" type="ORF">DW707_09840</name>
</gene>